<keyword evidence="1" id="KW-0479">Metal-binding</keyword>
<dbReference type="RefSeq" id="WP_378081474.1">
    <property type="nucleotide sequence ID" value="NZ_JBHSMH010000007.1"/>
</dbReference>
<protein>
    <submittedName>
        <fullName evidence="4">M20 family metallopeptidase</fullName>
    </submittedName>
</protein>
<dbReference type="InterPro" id="IPR036264">
    <property type="entry name" value="Bact_exopeptidase_dim_dom"/>
</dbReference>
<evidence type="ECO:0000256" key="1">
    <source>
        <dbReference type="ARBA" id="ARBA00022723"/>
    </source>
</evidence>
<keyword evidence="5" id="KW-1185">Reference proteome</keyword>
<dbReference type="InterPro" id="IPR011650">
    <property type="entry name" value="Peptidase_M20_dimer"/>
</dbReference>
<dbReference type="Gene3D" id="3.30.70.360">
    <property type="match status" value="1"/>
</dbReference>
<dbReference type="Gene3D" id="3.40.630.10">
    <property type="entry name" value="Zn peptidases"/>
    <property type="match status" value="1"/>
</dbReference>
<dbReference type="Pfam" id="PF07687">
    <property type="entry name" value="M20_dimer"/>
    <property type="match status" value="1"/>
</dbReference>
<dbReference type="SUPFAM" id="SSF53187">
    <property type="entry name" value="Zn-dependent exopeptidases"/>
    <property type="match status" value="1"/>
</dbReference>
<dbReference type="PANTHER" id="PTHR43808">
    <property type="entry name" value="ACETYLORNITHINE DEACETYLASE"/>
    <property type="match status" value="1"/>
</dbReference>
<dbReference type="SUPFAM" id="SSF55031">
    <property type="entry name" value="Bacterial exopeptidase dimerisation domain"/>
    <property type="match status" value="1"/>
</dbReference>
<reference evidence="5" key="1">
    <citation type="journal article" date="2019" name="Int. J. Syst. Evol. Microbiol.">
        <title>The Global Catalogue of Microorganisms (GCM) 10K type strain sequencing project: providing services to taxonomists for standard genome sequencing and annotation.</title>
        <authorList>
            <consortium name="The Broad Institute Genomics Platform"/>
            <consortium name="The Broad Institute Genome Sequencing Center for Infectious Disease"/>
            <person name="Wu L."/>
            <person name="Ma J."/>
        </authorList>
    </citation>
    <scope>NUCLEOTIDE SEQUENCE [LARGE SCALE GENOMIC DNA]</scope>
    <source>
        <strain evidence="5">CCUG 57113</strain>
    </source>
</reference>
<accession>A0ABW0LT79</accession>
<comment type="caution">
    <text evidence="4">The sequence shown here is derived from an EMBL/GenBank/DDBJ whole genome shotgun (WGS) entry which is preliminary data.</text>
</comment>
<sequence length="357" mass="39118">MEAKRIVDLAQTLIRFQNTNPERVNRCADYCADWLREAGLDTRVYEHRGLKSVVASVGSGSPTIVLNGHLDVVPAQPELFEPRLENGKLYGRGSYDMLGAVACMMLLMQDLAQTPPDCTVVLCLVPDEESGGELGTGFLVEQGWLGDIAICGEPTNLDIAIQSKGILQIVVEVAGIAAHGSRPWLGRNAILEAQEHYLTIASLHFFHEESPFLGKASLNLAKIEAGKAFNQVPDQCKMGIDIRYLPDQDPELLLEAIRKAVPSAEVKVHFQGTPVNTDPDNVWVSKLRKHSGTLFFGQEGSADTRFYAERGMPAVEFGPSGANHHGPGEYADVQSLCEYKSILKQFITHVKDEGHEV</sequence>
<keyword evidence="2" id="KW-0378">Hydrolase</keyword>
<dbReference type="InterPro" id="IPR002933">
    <property type="entry name" value="Peptidase_M20"/>
</dbReference>
<organism evidence="4 5">
    <name type="scientific">Cohnella suwonensis</name>
    <dbReference type="NCBI Taxonomy" id="696072"/>
    <lineage>
        <taxon>Bacteria</taxon>
        <taxon>Bacillati</taxon>
        <taxon>Bacillota</taxon>
        <taxon>Bacilli</taxon>
        <taxon>Bacillales</taxon>
        <taxon>Paenibacillaceae</taxon>
        <taxon>Cohnella</taxon>
    </lineage>
</organism>
<dbReference type="InterPro" id="IPR050072">
    <property type="entry name" value="Peptidase_M20A"/>
</dbReference>
<dbReference type="Pfam" id="PF01546">
    <property type="entry name" value="Peptidase_M20"/>
    <property type="match status" value="1"/>
</dbReference>
<proteinExistence type="predicted"/>
<dbReference type="PANTHER" id="PTHR43808:SF31">
    <property type="entry name" value="N-ACETYL-L-CITRULLINE DEACETYLASE"/>
    <property type="match status" value="1"/>
</dbReference>
<name>A0ABW0LT79_9BACL</name>
<evidence type="ECO:0000313" key="4">
    <source>
        <dbReference type="EMBL" id="MFC5468212.1"/>
    </source>
</evidence>
<evidence type="ECO:0000313" key="5">
    <source>
        <dbReference type="Proteomes" id="UP001596105"/>
    </source>
</evidence>
<dbReference type="EMBL" id="JBHSMH010000007">
    <property type="protein sequence ID" value="MFC5468212.1"/>
    <property type="molecule type" value="Genomic_DNA"/>
</dbReference>
<feature type="domain" description="Peptidase M20 dimerisation" evidence="3">
    <location>
        <begin position="162"/>
        <end position="264"/>
    </location>
</feature>
<evidence type="ECO:0000256" key="2">
    <source>
        <dbReference type="ARBA" id="ARBA00022801"/>
    </source>
</evidence>
<dbReference type="Proteomes" id="UP001596105">
    <property type="component" value="Unassembled WGS sequence"/>
</dbReference>
<evidence type="ECO:0000259" key="3">
    <source>
        <dbReference type="Pfam" id="PF07687"/>
    </source>
</evidence>
<gene>
    <name evidence="4" type="ORF">ACFPPD_05730</name>
</gene>